<dbReference type="InterPro" id="IPR036249">
    <property type="entry name" value="Thioredoxin-like_sf"/>
</dbReference>
<dbReference type="PANTHER" id="PTHR43640">
    <property type="entry name" value="OS07G0260300 PROTEIN"/>
    <property type="match status" value="1"/>
</dbReference>
<dbReference type="SUPFAM" id="SSF52833">
    <property type="entry name" value="Thioredoxin-like"/>
    <property type="match status" value="1"/>
</dbReference>
<dbReference type="RefSeq" id="WP_253760927.1">
    <property type="nucleotide sequence ID" value="NZ_JAMZDZ010000001.1"/>
</dbReference>
<feature type="domain" description="Thioredoxin" evidence="1">
    <location>
        <begin position="8"/>
        <end position="169"/>
    </location>
</feature>
<protein>
    <submittedName>
        <fullName evidence="2">Thioredoxin family protein</fullName>
    </submittedName>
</protein>
<dbReference type="EMBL" id="JBHSAY010000010">
    <property type="protein sequence ID" value="MFC4133270.1"/>
    <property type="molecule type" value="Genomic_DNA"/>
</dbReference>
<dbReference type="Pfam" id="PF00578">
    <property type="entry name" value="AhpC-TSA"/>
    <property type="match status" value="1"/>
</dbReference>
<reference evidence="3" key="1">
    <citation type="journal article" date="2019" name="Int. J. Syst. Evol. Microbiol.">
        <title>The Global Catalogue of Microorganisms (GCM) 10K type strain sequencing project: providing services to taxonomists for standard genome sequencing and annotation.</title>
        <authorList>
            <consortium name="The Broad Institute Genomics Platform"/>
            <consortium name="The Broad Institute Genome Sequencing Center for Infectious Disease"/>
            <person name="Wu L."/>
            <person name="Ma J."/>
        </authorList>
    </citation>
    <scope>NUCLEOTIDE SEQUENCE [LARGE SCALE GENOMIC DNA]</scope>
    <source>
        <strain evidence="3">CGMCC 4.7289</strain>
    </source>
</reference>
<dbReference type="Proteomes" id="UP001595816">
    <property type="component" value="Unassembled WGS sequence"/>
</dbReference>
<dbReference type="Gene3D" id="3.40.30.10">
    <property type="entry name" value="Glutaredoxin"/>
    <property type="match status" value="1"/>
</dbReference>
<evidence type="ECO:0000259" key="1">
    <source>
        <dbReference type="PROSITE" id="PS51352"/>
    </source>
</evidence>
<accession>A0ABV8LR56</accession>
<evidence type="ECO:0000313" key="3">
    <source>
        <dbReference type="Proteomes" id="UP001595816"/>
    </source>
</evidence>
<dbReference type="InterPro" id="IPR000866">
    <property type="entry name" value="AhpC/TSA"/>
</dbReference>
<proteinExistence type="predicted"/>
<sequence length="194" mass="20560">MAVNSFMVELGTPAPAFTLPSAATGEPVSLDDYRESPALLVAFLSNHCPYVRHIEAALGELTTRYAKLGLATVAISANDVENYPDDAPAKLVEQTERAGFGFAYLHDESQQVATAYRAACTPDLFLYGPADAEGRRPLAYRGQFDDSRPKSGATATGESLAAAVDAVLAGETVAEPHWPSTGCSIKWKPGNEPA</sequence>
<dbReference type="CDD" id="cd02969">
    <property type="entry name" value="PRX_like1"/>
    <property type="match status" value="1"/>
</dbReference>
<dbReference type="PANTHER" id="PTHR43640:SF1">
    <property type="entry name" value="THIOREDOXIN-DEPENDENT PEROXIREDOXIN"/>
    <property type="match status" value="1"/>
</dbReference>
<dbReference type="PROSITE" id="PS51352">
    <property type="entry name" value="THIOREDOXIN_2"/>
    <property type="match status" value="1"/>
</dbReference>
<evidence type="ECO:0000313" key="2">
    <source>
        <dbReference type="EMBL" id="MFC4133270.1"/>
    </source>
</evidence>
<comment type="caution">
    <text evidence="2">The sequence shown here is derived from an EMBL/GenBank/DDBJ whole genome shotgun (WGS) entry which is preliminary data.</text>
</comment>
<keyword evidence="3" id="KW-1185">Reference proteome</keyword>
<organism evidence="2 3">
    <name type="scientific">Hamadaea flava</name>
    <dbReference type="NCBI Taxonomy" id="1742688"/>
    <lineage>
        <taxon>Bacteria</taxon>
        <taxon>Bacillati</taxon>
        <taxon>Actinomycetota</taxon>
        <taxon>Actinomycetes</taxon>
        <taxon>Micromonosporales</taxon>
        <taxon>Micromonosporaceae</taxon>
        <taxon>Hamadaea</taxon>
    </lineage>
</organism>
<name>A0ABV8LR56_9ACTN</name>
<dbReference type="InterPro" id="IPR047262">
    <property type="entry name" value="PRX-like1"/>
</dbReference>
<gene>
    <name evidence="2" type="ORF">ACFOZ4_21895</name>
</gene>
<dbReference type="InterPro" id="IPR013766">
    <property type="entry name" value="Thioredoxin_domain"/>
</dbReference>